<dbReference type="Pfam" id="PF02574">
    <property type="entry name" value="S-methyl_trans"/>
    <property type="match status" value="1"/>
</dbReference>
<evidence type="ECO:0000256" key="2">
    <source>
        <dbReference type="ARBA" id="ARBA00022679"/>
    </source>
</evidence>
<evidence type="ECO:0000259" key="6">
    <source>
        <dbReference type="PROSITE" id="PS50970"/>
    </source>
</evidence>
<feature type="domain" description="Hcy-binding" evidence="6">
    <location>
        <begin position="7"/>
        <end position="310"/>
    </location>
</feature>
<feature type="binding site" evidence="5">
    <location>
        <position position="296"/>
    </location>
    <ligand>
        <name>Zn(2+)</name>
        <dbReference type="ChEBI" id="CHEBI:29105"/>
    </ligand>
</feature>
<keyword evidence="4 5" id="KW-0862">Zinc</keyword>
<dbReference type="Proteomes" id="UP000188342">
    <property type="component" value="Unassembled WGS sequence"/>
</dbReference>
<evidence type="ECO:0000256" key="3">
    <source>
        <dbReference type="ARBA" id="ARBA00022723"/>
    </source>
</evidence>
<evidence type="ECO:0000313" key="8">
    <source>
        <dbReference type="Proteomes" id="UP000188342"/>
    </source>
</evidence>
<evidence type="ECO:0000256" key="5">
    <source>
        <dbReference type="PROSITE-ProRule" id="PRU00333"/>
    </source>
</evidence>
<accession>A0A1R4KNY8</accession>
<keyword evidence="1 5" id="KW-0489">Methyltransferase</keyword>
<dbReference type="PANTHER" id="PTHR46015">
    <property type="entry name" value="ZGC:172121"/>
    <property type="match status" value="1"/>
</dbReference>
<reference evidence="7 8" key="1">
    <citation type="submission" date="2017-02" db="EMBL/GenBank/DDBJ databases">
        <authorList>
            <person name="Peterson S.W."/>
        </authorList>
    </citation>
    <scope>NUCLEOTIDE SEQUENCE [LARGE SCALE GENOMIC DNA]</scope>
    <source>
        <strain evidence="7 8">LSP_Lj1</strain>
    </source>
</reference>
<feature type="binding site" evidence="5">
    <location>
        <position position="295"/>
    </location>
    <ligand>
        <name>Zn(2+)</name>
        <dbReference type="ChEBI" id="CHEBI:29105"/>
    </ligand>
</feature>
<evidence type="ECO:0000313" key="7">
    <source>
        <dbReference type="EMBL" id="SJN45847.1"/>
    </source>
</evidence>
<proteinExistence type="predicted"/>
<keyword evidence="8" id="KW-1185">Reference proteome</keyword>
<dbReference type="InterPro" id="IPR051486">
    <property type="entry name" value="Hcy_S-methyltransferase"/>
</dbReference>
<protein>
    <submittedName>
        <fullName evidence="7">Homocysteine S-methyltransferase</fullName>
        <ecNumber evidence="7">2.1.1.10</ecNumber>
    </submittedName>
</protein>
<dbReference type="GO" id="GO:0033528">
    <property type="term" value="P:S-methylmethionine cycle"/>
    <property type="evidence" value="ECO:0007669"/>
    <property type="project" value="TreeGrafter"/>
</dbReference>
<keyword evidence="2 5" id="KW-0808">Transferase</keyword>
<dbReference type="STRING" id="1255658.FM114_16335"/>
<dbReference type="PANTHER" id="PTHR46015:SF1">
    <property type="entry name" value="HOMOCYSTEINE S-METHYLTRANSFERASE-LIKE ISOFORM 1"/>
    <property type="match status" value="1"/>
</dbReference>
<dbReference type="EC" id="2.1.1.10" evidence="7"/>
<dbReference type="GO" id="GO:0032259">
    <property type="term" value="P:methylation"/>
    <property type="evidence" value="ECO:0007669"/>
    <property type="project" value="UniProtKB-KW"/>
</dbReference>
<gene>
    <name evidence="7" type="ORF">FM114_16335</name>
</gene>
<dbReference type="GO" id="GO:0009086">
    <property type="term" value="P:methionine biosynthetic process"/>
    <property type="evidence" value="ECO:0007669"/>
    <property type="project" value="InterPro"/>
</dbReference>
<name>A0A1R4KNY8_9ACTN</name>
<evidence type="ECO:0000256" key="1">
    <source>
        <dbReference type="ARBA" id="ARBA00022603"/>
    </source>
</evidence>
<dbReference type="AlphaFoldDB" id="A0A1R4KNY8"/>
<dbReference type="Gene3D" id="3.20.20.330">
    <property type="entry name" value="Homocysteine-binding-like domain"/>
    <property type="match status" value="1"/>
</dbReference>
<evidence type="ECO:0000256" key="4">
    <source>
        <dbReference type="ARBA" id="ARBA00022833"/>
    </source>
</evidence>
<organism evidence="7 8">
    <name type="scientific">Luteococcus japonicus LSP_Lj1</name>
    <dbReference type="NCBI Taxonomy" id="1255658"/>
    <lineage>
        <taxon>Bacteria</taxon>
        <taxon>Bacillati</taxon>
        <taxon>Actinomycetota</taxon>
        <taxon>Actinomycetes</taxon>
        <taxon>Propionibacteriales</taxon>
        <taxon>Propionibacteriaceae</taxon>
        <taxon>Luteococcus</taxon>
    </lineage>
</organism>
<dbReference type="InterPro" id="IPR003726">
    <property type="entry name" value="HCY_dom"/>
</dbReference>
<dbReference type="NCBIfam" id="NF007020">
    <property type="entry name" value="PRK09485.1"/>
    <property type="match status" value="1"/>
</dbReference>
<dbReference type="GO" id="GO:0008270">
    <property type="term" value="F:zinc ion binding"/>
    <property type="evidence" value="ECO:0007669"/>
    <property type="project" value="InterPro"/>
</dbReference>
<dbReference type="RefSeq" id="WP_218668609.1">
    <property type="nucleotide sequence ID" value="NZ_FUKQ01000064.1"/>
</dbReference>
<keyword evidence="3 5" id="KW-0479">Metal-binding</keyword>
<comment type="cofactor">
    <cofactor evidence="5">
        <name>Zn(2+)</name>
        <dbReference type="ChEBI" id="CHEBI:29105"/>
    </cofactor>
</comment>
<dbReference type="GO" id="GO:0008898">
    <property type="term" value="F:S-adenosylmethionine-homocysteine S-methyltransferase activity"/>
    <property type="evidence" value="ECO:0007669"/>
    <property type="project" value="TreeGrafter"/>
</dbReference>
<dbReference type="InterPro" id="IPR036589">
    <property type="entry name" value="HCY_dom_sf"/>
</dbReference>
<feature type="binding site" evidence="5">
    <location>
        <position position="230"/>
    </location>
    <ligand>
        <name>Zn(2+)</name>
        <dbReference type="ChEBI" id="CHEBI:29105"/>
    </ligand>
</feature>
<sequence length="311" mass="33055">MVTPLPTTLAQLLSTADVVLLDGAMATELEKHGVDTSSALWSSVAMDSDPGAIRAVHRSYLDAGSRVLVTNSYQACPDDFVAAGWERSAADKLVCDSARLALESVREWSTSGQDPVVVAGSIGPYGAHLADGSEYTGNYRLDEEGYRAFHRPRIRLLHEASIRSFGIETQPRLDEVLAVLGLLRDEFAGTEAFVSFSLGDAGHLPDGTVLADAARAVTEFSSVVAVGVNCVPRGWVTDALTALHEATDLPLLAYPNSGEVYDPTTKTWSPGPDQDQQAALVPQWIQAGARLLGGCCRTSPSTITELAQLTA</sequence>
<dbReference type="EMBL" id="FUKQ01000064">
    <property type="protein sequence ID" value="SJN45847.1"/>
    <property type="molecule type" value="Genomic_DNA"/>
</dbReference>
<dbReference type="SUPFAM" id="SSF82282">
    <property type="entry name" value="Homocysteine S-methyltransferase"/>
    <property type="match status" value="1"/>
</dbReference>
<dbReference type="PROSITE" id="PS50970">
    <property type="entry name" value="HCY"/>
    <property type="match status" value="1"/>
</dbReference>